<feature type="transmembrane region" description="Helical" evidence="2">
    <location>
        <begin position="42"/>
        <end position="69"/>
    </location>
</feature>
<evidence type="ECO:0000259" key="3">
    <source>
        <dbReference type="Pfam" id="PF06985"/>
    </source>
</evidence>
<dbReference type="Pfam" id="PF06985">
    <property type="entry name" value="HET"/>
    <property type="match status" value="1"/>
</dbReference>
<dbReference type="Pfam" id="PF26640">
    <property type="entry name" value="DUF8212"/>
    <property type="match status" value="1"/>
</dbReference>
<dbReference type="InterPro" id="IPR010730">
    <property type="entry name" value="HET"/>
</dbReference>
<feature type="domain" description="Heterokaryon incompatibility" evidence="3">
    <location>
        <begin position="239"/>
        <end position="310"/>
    </location>
</feature>
<dbReference type="PANTHER" id="PTHR10622">
    <property type="entry name" value="HET DOMAIN-CONTAINING PROTEIN"/>
    <property type="match status" value="1"/>
</dbReference>
<accession>A0A8H3YSP2</accession>
<comment type="caution">
    <text evidence="5">The sequence shown here is derived from an EMBL/GenBank/DDBJ whole genome shotgun (WGS) entry which is preliminary data.</text>
</comment>
<feature type="domain" description="DUF8212" evidence="4">
    <location>
        <begin position="445"/>
        <end position="473"/>
    </location>
</feature>
<keyword evidence="2" id="KW-0812">Transmembrane</keyword>
<sequence>MDGTSHAYLDVLWTIPVEFRGSLVLYLFCLATCKLKIRSRMILCWGMIVLCYLWSAIWAALFLMGVFLAELNLVRHQQPQLPETRPQQPANSIEKPETSSPSAKNRIFFSLVMVFSLFILGQPSSREARLNSYFPWPYLDALIPEFLMTSGGDGLAEHFWLSIGAMLLVFALDSYATLQIPLRWNFSQYLGEVSFGIYVMHALVHFTVWDQLAIWKVAVVGTSAWGDLPILLVDKIPPYAILSHIWGPDEDEVVFQDLNDLEEARRKRGFAKVNGCCVRALQDGLQWVWIDSLCIEKSSSAELSEVINSMFNCCYAYLEDVVAVDDFSADMRASRWFTRGWTLQELLAPSEVVFYSYDWRAFGTRHNLHVLIGEITGIDSDILCLDRHSTGLKSKFFTHLERKSLAKRMSWASQRETTRPEDMAYSLLGLFDVHIPLLYGEGFSKAFSRLQVEILKNSTDQSLLAWTRADGQPAFGHTYSWLATHPRDFMSAKNVREVPGGETTLEVTNRGLKLRLGILSISSFDSRVWGILACHEEGDFFSLIAIPLTPEFSLHVGYDQPKEANPFLRLPHELPKKFSFSATKQALWDTVYLLTKPSSTITLATPEYLVFEYTIEADCRTTCVSPKERWNAGTRTINFQDTKIEDRHGAIILQLTFPGQSSCISIGIVFGVNPDDPHSGFVGAYQMASPECPIHETIEEWLYGSLKKANLDPDVRKVVLKCSDANQFVDHNVGINITQKTIFSQRVFVVTIKDEDTAGRHEEPDIEVRSESGDMCD</sequence>
<evidence type="ECO:0000259" key="4">
    <source>
        <dbReference type="Pfam" id="PF26640"/>
    </source>
</evidence>
<dbReference type="InterPro" id="IPR058525">
    <property type="entry name" value="DUF8212"/>
</dbReference>
<keyword evidence="2" id="KW-1133">Transmembrane helix</keyword>
<evidence type="ECO:0008006" key="7">
    <source>
        <dbReference type="Google" id="ProtNLM"/>
    </source>
</evidence>
<proteinExistence type="predicted"/>
<feature type="region of interest" description="Disordered" evidence="1">
    <location>
        <begin position="82"/>
        <end position="101"/>
    </location>
</feature>
<dbReference type="PANTHER" id="PTHR10622:SF10">
    <property type="entry name" value="HET DOMAIN-CONTAINING PROTEIN"/>
    <property type="match status" value="1"/>
</dbReference>
<keyword evidence="2" id="KW-0472">Membrane</keyword>
<feature type="compositionally biased region" description="Polar residues" evidence="1">
    <location>
        <begin position="82"/>
        <end position="91"/>
    </location>
</feature>
<evidence type="ECO:0000313" key="5">
    <source>
        <dbReference type="EMBL" id="KAE9970523.1"/>
    </source>
</evidence>
<dbReference type="Proteomes" id="UP000433883">
    <property type="component" value="Unassembled WGS sequence"/>
</dbReference>
<gene>
    <name evidence="5" type="ORF">BLS_004876</name>
</gene>
<evidence type="ECO:0000256" key="1">
    <source>
        <dbReference type="SAM" id="MobiDB-lite"/>
    </source>
</evidence>
<protein>
    <recommendedName>
        <fullName evidence="7">Heterokaryon incompatibility domain-containing protein</fullName>
    </recommendedName>
</protein>
<dbReference type="EMBL" id="WNWQ01000324">
    <property type="protein sequence ID" value="KAE9970523.1"/>
    <property type="molecule type" value="Genomic_DNA"/>
</dbReference>
<dbReference type="AlphaFoldDB" id="A0A8H3YSP2"/>
<feature type="transmembrane region" description="Helical" evidence="2">
    <location>
        <begin position="12"/>
        <end position="30"/>
    </location>
</feature>
<evidence type="ECO:0000256" key="2">
    <source>
        <dbReference type="SAM" id="Phobius"/>
    </source>
</evidence>
<evidence type="ECO:0000313" key="6">
    <source>
        <dbReference type="Proteomes" id="UP000433883"/>
    </source>
</evidence>
<reference evidence="5 6" key="1">
    <citation type="submission" date="2019-11" db="EMBL/GenBank/DDBJ databases">
        <title>Venturia inaequalis Genome Resource.</title>
        <authorList>
            <person name="Lichtner F.J."/>
        </authorList>
    </citation>
    <scope>NUCLEOTIDE SEQUENCE [LARGE SCALE GENOMIC DNA]</scope>
    <source>
        <strain evidence="5">Bline_iso_100314</strain>
    </source>
</reference>
<organism evidence="5 6">
    <name type="scientific">Venturia inaequalis</name>
    <name type="common">Apple scab fungus</name>
    <dbReference type="NCBI Taxonomy" id="5025"/>
    <lineage>
        <taxon>Eukaryota</taxon>
        <taxon>Fungi</taxon>
        <taxon>Dikarya</taxon>
        <taxon>Ascomycota</taxon>
        <taxon>Pezizomycotina</taxon>
        <taxon>Dothideomycetes</taxon>
        <taxon>Pleosporomycetidae</taxon>
        <taxon>Venturiales</taxon>
        <taxon>Venturiaceae</taxon>
        <taxon>Venturia</taxon>
    </lineage>
</organism>
<name>A0A8H3YSP2_VENIN</name>